<feature type="region of interest" description="Disordered" evidence="1">
    <location>
        <begin position="194"/>
        <end position="281"/>
    </location>
</feature>
<dbReference type="OMA" id="FDHQSIN"/>
<accession>A0A7M7P2T2</accession>
<evidence type="ECO:0000256" key="1">
    <source>
        <dbReference type="SAM" id="MobiDB-lite"/>
    </source>
</evidence>
<feature type="region of interest" description="Disordered" evidence="1">
    <location>
        <begin position="17"/>
        <end position="85"/>
    </location>
</feature>
<dbReference type="GeneID" id="115925499"/>
<protein>
    <submittedName>
        <fullName evidence="2">Uncharacterized protein</fullName>
    </submittedName>
</protein>
<evidence type="ECO:0000313" key="3">
    <source>
        <dbReference type="Proteomes" id="UP000007110"/>
    </source>
</evidence>
<dbReference type="OrthoDB" id="10064192at2759"/>
<dbReference type="RefSeq" id="XP_030845324.1">
    <property type="nucleotide sequence ID" value="XM_030989464.1"/>
</dbReference>
<name>A0A7M7P2T2_STRPU</name>
<dbReference type="AlphaFoldDB" id="A0A7M7P2T2"/>
<evidence type="ECO:0000313" key="2">
    <source>
        <dbReference type="EnsemblMetazoa" id="XP_030845324"/>
    </source>
</evidence>
<dbReference type="EnsemblMetazoa" id="XM_030989464">
    <property type="protein sequence ID" value="XP_030845324"/>
    <property type="gene ID" value="LOC115925499"/>
</dbReference>
<feature type="compositionally biased region" description="Polar residues" evidence="1">
    <location>
        <begin position="262"/>
        <end position="276"/>
    </location>
</feature>
<feature type="compositionally biased region" description="Basic and acidic residues" evidence="1">
    <location>
        <begin position="37"/>
        <end position="50"/>
    </location>
</feature>
<feature type="compositionally biased region" description="Basic and acidic residues" evidence="1">
    <location>
        <begin position="161"/>
        <end position="173"/>
    </location>
</feature>
<reference evidence="2" key="2">
    <citation type="submission" date="2021-01" db="UniProtKB">
        <authorList>
            <consortium name="EnsemblMetazoa"/>
        </authorList>
    </citation>
    <scope>IDENTIFICATION</scope>
</reference>
<proteinExistence type="predicted"/>
<organism evidence="2 3">
    <name type="scientific">Strongylocentrotus purpuratus</name>
    <name type="common">Purple sea urchin</name>
    <dbReference type="NCBI Taxonomy" id="7668"/>
    <lineage>
        <taxon>Eukaryota</taxon>
        <taxon>Metazoa</taxon>
        <taxon>Echinodermata</taxon>
        <taxon>Eleutherozoa</taxon>
        <taxon>Echinozoa</taxon>
        <taxon>Echinoidea</taxon>
        <taxon>Euechinoidea</taxon>
        <taxon>Echinacea</taxon>
        <taxon>Camarodonta</taxon>
        <taxon>Echinidea</taxon>
        <taxon>Strongylocentrotidae</taxon>
        <taxon>Strongylocentrotus</taxon>
    </lineage>
</organism>
<reference evidence="3" key="1">
    <citation type="submission" date="2015-02" db="EMBL/GenBank/DDBJ databases">
        <title>Genome sequencing for Strongylocentrotus purpuratus.</title>
        <authorList>
            <person name="Murali S."/>
            <person name="Liu Y."/>
            <person name="Vee V."/>
            <person name="English A."/>
            <person name="Wang M."/>
            <person name="Skinner E."/>
            <person name="Han Y."/>
            <person name="Muzny D.M."/>
            <person name="Worley K.C."/>
            <person name="Gibbs R.A."/>
        </authorList>
    </citation>
    <scope>NUCLEOTIDE SEQUENCE</scope>
</reference>
<feature type="compositionally biased region" description="Polar residues" evidence="1">
    <location>
        <begin position="230"/>
        <end position="239"/>
    </location>
</feature>
<dbReference type="InParanoid" id="A0A7M7P2T2"/>
<dbReference type="KEGG" id="spu:115925499"/>
<keyword evidence="3" id="KW-1185">Reference proteome</keyword>
<feature type="region of interest" description="Disordered" evidence="1">
    <location>
        <begin position="115"/>
        <end position="175"/>
    </location>
</feature>
<sequence length="334" mass="36132">MHALIDEAFSLVGKTSPSRNAVVPLGGGLSNSQNYSGREEGKRTPRDHAQQEVPRQLFAPVMPPIPRRKPKDASIDGGTQTSEMGQTTRVVVVPVTRPPQEGSGVIWSPYTAGDETAMLSPSQEPASLPGGINPSPIPSPRGLNPSPIPSPRGVTTNHQQGLRERRPDGDSLRGNKQGVVERYADMLQEMLTSQLPLPPGEGDDVPSKSTPQKRSVTLLEGEPDYDWSFDHQSINGSQRHGSKTRSPLPDRTKPNKTEKDSASTSAPSDGKMQSLSNKEKGVGKAVDKFYDELDISTNLKYPTGQYSPQVANAVREELIRLTRKMGDGEESGLV</sequence>
<feature type="compositionally biased region" description="Basic and acidic residues" evidence="1">
    <location>
        <begin position="248"/>
        <end position="261"/>
    </location>
</feature>
<dbReference type="Proteomes" id="UP000007110">
    <property type="component" value="Unassembled WGS sequence"/>
</dbReference>